<protein>
    <recommendedName>
        <fullName evidence="5">Lipoprotein</fullName>
    </recommendedName>
</protein>
<keyword evidence="4" id="KW-1185">Reference proteome</keyword>
<evidence type="ECO:0000256" key="1">
    <source>
        <dbReference type="SAM" id="MobiDB-lite"/>
    </source>
</evidence>
<evidence type="ECO:0000313" key="4">
    <source>
        <dbReference type="Proteomes" id="UP000612899"/>
    </source>
</evidence>
<reference evidence="3" key="1">
    <citation type="submission" date="2021-01" db="EMBL/GenBank/DDBJ databases">
        <title>Whole genome shotgun sequence of Rhizocola hellebori NBRC 109834.</title>
        <authorList>
            <person name="Komaki H."/>
            <person name="Tamura T."/>
        </authorList>
    </citation>
    <scope>NUCLEOTIDE SEQUENCE</scope>
    <source>
        <strain evidence="3">NBRC 109834</strain>
    </source>
</reference>
<dbReference type="AlphaFoldDB" id="A0A8J3QB63"/>
<accession>A0A8J3QB63</accession>
<comment type="caution">
    <text evidence="3">The sequence shown here is derived from an EMBL/GenBank/DDBJ whole genome shotgun (WGS) entry which is preliminary data.</text>
</comment>
<feature type="region of interest" description="Disordered" evidence="1">
    <location>
        <begin position="25"/>
        <end position="50"/>
    </location>
</feature>
<evidence type="ECO:0008006" key="5">
    <source>
        <dbReference type="Google" id="ProtNLM"/>
    </source>
</evidence>
<organism evidence="3 4">
    <name type="scientific">Rhizocola hellebori</name>
    <dbReference type="NCBI Taxonomy" id="1392758"/>
    <lineage>
        <taxon>Bacteria</taxon>
        <taxon>Bacillati</taxon>
        <taxon>Actinomycetota</taxon>
        <taxon>Actinomycetes</taxon>
        <taxon>Micromonosporales</taxon>
        <taxon>Micromonosporaceae</taxon>
        <taxon>Rhizocola</taxon>
    </lineage>
</organism>
<dbReference type="Proteomes" id="UP000612899">
    <property type="component" value="Unassembled WGS sequence"/>
</dbReference>
<name>A0A8J3QB63_9ACTN</name>
<feature type="signal peptide" evidence="2">
    <location>
        <begin position="1"/>
        <end position="23"/>
    </location>
</feature>
<evidence type="ECO:0000313" key="3">
    <source>
        <dbReference type="EMBL" id="GIH07608.1"/>
    </source>
</evidence>
<dbReference type="PROSITE" id="PS51257">
    <property type="entry name" value="PROKAR_LIPOPROTEIN"/>
    <property type="match status" value="1"/>
</dbReference>
<dbReference type="EMBL" id="BONY01000038">
    <property type="protein sequence ID" value="GIH07608.1"/>
    <property type="molecule type" value="Genomic_DNA"/>
</dbReference>
<gene>
    <name evidence="3" type="ORF">Rhe02_56750</name>
</gene>
<sequence length="196" mass="19550">MAAMRVKAILLALATAAALSACGTETPVATPDTTSNPGATTGAPAGGGDRDSCLMGTWKVDVNNIAQQTASMIGSGAVGTGAGTLTVAFGSEMKVTYGNTVSMDMKIGDKTMNMKSTFAGDATSTNWKTKDGKLTGTMSSNNVTNSAVATVGGVTVPTPTSVPFSALNLSETVNYTCSGSNATISGSGVSWKLTKA</sequence>
<feature type="chain" id="PRO_5038605330" description="Lipoprotein" evidence="2">
    <location>
        <begin position="24"/>
        <end position="196"/>
    </location>
</feature>
<evidence type="ECO:0000256" key="2">
    <source>
        <dbReference type="SAM" id="SignalP"/>
    </source>
</evidence>
<proteinExistence type="predicted"/>
<keyword evidence="2" id="KW-0732">Signal</keyword>